<protein>
    <submittedName>
        <fullName evidence="3">Uncharacterized protein LOC106819044</fullName>
    </submittedName>
</protein>
<evidence type="ECO:0000256" key="1">
    <source>
        <dbReference type="SAM" id="MobiDB-lite"/>
    </source>
</evidence>
<reference evidence="3" key="1">
    <citation type="submission" date="2025-08" db="UniProtKB">
        <authorList>
            <consortium name="RefSeq"/>
        </authorList>
    </citation>
    <scope>IDENTIFICATION</scope>
</reference>
<evidence type="ECO:0000313" key="2">
    <source>
        <dbReference type="Proteomes" id="UP000695022"/>
    </source>
</evidence>
<keyword evidence="2" id="KW-1185">Reference proteome</keyword>
<accession>A0ABM1F419</accession>
<feature type="region of interest" description="Disordered" evidence="1">
    <location>
        <begin position="75"/>
        <end position="160"/>
    </location>
</feature>
<feature type="compositionally biased region" description="Basic residues" evidence="1">
    <location>
        <begin position="14"/>
        <end position="33"/>
    </location>
</feature>
<dbReference type="RefSeq" id="XP_014679190.1">
    <property type="nucleotide sequence ID" value="XM_014823704.1"/>
</dbReference>
<dbReference type="Proteomes" id="UP000695022">
    <property type="component" value="Unplaced"/>
</dbReference>
<dbReference type="GeneID" id="106819044"/>
<feature type="compositionally biased region" description="Basic and acidic residues" evidence="1">
    <location>
        <begin position="75"/>
        <end position="92"/>
    </location>
</feature>
<evidence type="ECO:0000313" key="3">
    <source>
        <dbReference type="RefSeq" id="XP_014679190.1"/>
    </source>
</evidence>
<feature type="region of interest" description="Disordered" evidence="1">
    <location>
        <begin position="1"/>
        <end position="33"/>
    </location>
</feature>
<organism evidence="2 3">
    <name type="scientific">Priapulus caudatus</name>
    <name type="common">Priapulid worm</name>
    <dbReference type="NCBI Taxonomy" id="37621"/>
    <lineage>
        <taxon>Eukaryota</taxon>
        <taxon>Metazoa</taxon>
        <taxon>Ecdysozoa</taxon>
        <taxon>Scalidophora</taxon>
        <taxon>Priapulida</taxon>
        <taxon>Priapulimorpha</taxon>
        <taxon>Priapulimorphida</taxon>
        <taxon>Priapulidae</taxon>
        <taxon>Priapulus</taxon>
    </lineage>
</organism>
<proteinExistence type="predicted"/>
<gene>
    <name evidence="3" type="primary">LOC106819044</name>
</gene>
<name>A0ABM1F419_PRICU</name>
<sequence>MASPMKEALPPHAAGRRSPHGGAPLHHHHHQHPHCSTLDACAAGADDCPHHATQHFDAVMPHDLDFIPTRNATREMFTRKRSDSIKEEREDGVPDAILGQPLPSGHSVAAATVPEEPSAEQEDGATGHSEGVHRKLGPGYTVIGGAAGEARAQSDGDART</sequence>